<evidence type="ECO:0000313" key="18">
    <source>
        <dbReference type="Proteomes" id="UP000695007"/>
    </source>
</evidence>
<dbReference type="Gene3D" id="3.90.190.10">
    <property type="entry name" value="Protein tyrosine phosphatase superfamily"/>
    <property type="match status" value="2"/>
</dbReference>
<dbReference type="GO" id="GO:0016020">
    <property type="term" value="C:membrane"/>
    <property type="evidence" value="ECO:0007669"/>
    <property type="project" value="UniProtKB-SubCell"/>
</dbReference>
<keyword evidence="6" id="KW-0904">Protein phosphatase</keyword>
<dbReference type="GO" id="GO:0005001">
    <property type="term" value="F:transmembrane receptor protein tyrosine phosphatase activity"/>
    <property type="evidence" value="ECO:0007669"/>
    <property type="project" value="UniProtKB-ARBA"/>
</dbReference>
<dbReference type="InterPro" id="IPR003599">
    <property type="entry name" value="Ig_sub"/>
</dbReference>
<evidence type="ECO:0000256" key="12">
    <source>
        <dbReference type="SAM" id="Phobius"/>
    </source>
</evidence>
<dbReference type="Proteomes" id="UP000695007">
    <property type="component" value="Unplaced"/>
</dbReference>
<evidence type="ECO:0000256" key="5">
    <source>
        <dbReference type="ARBA" id="ARBA00022801"/>
    </source>
</evidence>
<dbReference type="FunFam" id="3.90.190.10:FF:000092">
    <property type="entry name" value="Tyrosine-protein phosphatase 69D"/>
    <property type="match status" value="1"/>
</dbReference>
<evidence type="ECO:0000256" key="6">
    <source>
        <dbReference type="ARBA" id="ARBA00022912"/>
    </source>
</evidence>
<dbReference type="Pfam" id="PF00041">
    <property type="entry name" value="fn3"/>
    <property type="match status" value="3"/>
</dbReference>
<dbReference type="PRINTS" id="PR00700">
    <property type="entry name" value="PRTYPHPHTASE"/>
</dbReference>
<evidence type="ECO:0000256" key="1">
    <source>
        <dbReference type="ARBA" id="ARBA00004167"/>
    </source>
</evidence>
<evidence type="ECO:0000259" key="14">
    <source>
        <dbReference type="PROSITE" id="PS50055"/>
    </source>
</evidence>
<dbReference type="InterPro" id="IPR000387">
    <property type="entry name" value="Tyr_Pase_dom"/>
</dbReference>
<proteinExistence type="predicted"/>
<keyword evidence="7 12" id="KW-1133">Transmembrane helix</keyword>
<dbReference type="Pfam" id="PF13927">
    <property type="entry name" value="Ig_3"/>
    <property type="match status" value="2"/>
</dbReference>
<dbReference type="PROSITE" id="PS50056">
    <property type="entry name" value="TYR_PHOSPHATASE_2"/>
    <property type="match status" value="2"/>
</dbReference>
<feature type="domain" description="Fibronectin type-III" evidence="17">
    <location>
        <begin position="430"/>
        <end position="543"/>
    </location>
</feature>
<evidence type="ECO:0000256" key="10">
    <source>
        <dbReference type="ARBA" id="ARBA00023319"/>
    </source>
</evidence>
<evidence type="ECO:0000313" key="19">
    <source>
        <dbReference type="RefSeq" id="XP_011501447.1"/>
    </source>
</evidence>
<comment type="catalytic activity">
    <reaction evidence="11">
        <text>O-phospho-L-tyrosyl-[protein] + H2O = L-tyrosyl-[protein] + phosphate</text>
        <dbReference type="Rhea" id="RHEA:10684"/>
        <dbReference type="Rhea" id="RHEA-COMP:10136"/>
        <dbReference type="Rhea" id="RHEA-COMP:20101"/>
        <dbReference type="ChEBI" id="CHEBI:15377"/>
        <dbReference type="ChEBI" id="CHEBI:43474"/>
        <dbReference type="ChEBI" id="CHEBI:46858"/>
        <dbReference type="ChEBI" id="CHEBI:61978"/>
        <dbReference type="EC" id="3.1.3.48"/>
    </reaction>
</comment>
<dbReference type="InterPro" id="IPR003961">
    <property type="entry name" value="FN3_dom"/>
</dbReference>
<dbReference type="SMART" id="SM00060">
    <property type="entry name" value="FN3"/>
    <property type="match status" value="3"/>
</dbReference>
<evidence type="ECO:0000259" key="17">
    <source>
        <dbReference type="PROSITE" id="PS50853"/>
    </source>
</evidence>
<evidence type="ECO:0000256" key="11">
    <source>
        <dbReference type="ARBA" id="ARBA00051722"/>
    </source>
</evidence>
<feature type="domain" description="Tyrosine specific protein phosphatases" evidence="15">
    <location>
        <begin position="1381"/>
        <end position="1455"/>
    </location>
</feature>
<feature type="signal peptide" evidence="13">
    <location>
        <begin position="1"/>
        <end position="27"/>
    </location>
</feature>
<dbReference type="SUPFAM" id="SSF49265">
    <property type="entry name" value="Fibronectin type III"/>
    <property type="match status" value="2"/>
</dbReference>
<dbReference type="InterPro" id="IPR000242">
    <property type="entry name" value="PTP_cat"/>
</dbReference>
<evidence type="ECO:0000259" key="15">
    <source>
        <dbReference type="PROSITE" id="PS50056"/>
    </source>
</evidence>
<keyword evidence="4 13" id="KW-0732">Signal</keyword>
<name>A0AAJ6YNT0_9HYME</name>
<sequence>MRPRASRSYTAPAIFALAFYSHLLVTADSNGNKSDVTSNVRPNGKELLEIIVSQDPKGIEAGSTPHLICKAFEPVSSIWWTYDNKNLTSVKENDYLQRFDLKKATREDSGNYTCHVHISNSVVKKTIHIRVIEPARVAISENIRVKALNAVNLTCDFYGDPLSNYSWAKSNDSDNLERLKNMTNWMQTNETNVSLMLAIKSATRKDNGTYTCSARDFYGVVTAERHLFVIDVPLISIDFLKTVGAGSIFLNWTVNNGNEPIETYFIQYMKNGTDSWQYNSELINGGNSSFVLKGLDKGAAYQIGITAKNKVGKSHVQIDQRWITTLEKDPIFIPKLNVNGMTSSTVTIAWNNPPPDLREHIHYYIIVASHEAQTREAVVPVQQSQLYLFEYLETATTYKFKIAACNEYTRQCGNWSKEVEAETLDGVPNAPQNLSVSCRFDNISRTSLMSINWVAPQKRTGIILQYKIEINGKATFKDESGRMKNERLNPFIDHVDFQYNTFRKNQLPPNTNYTIRVSCQTRQRFYGDEAIANCTMPVTVPDRENLNARSWHKIESQGRQLFKIYLPRITERNGPICCYKIFIIKLAPQKTLVDLPPPEEISVFSYQYVYSSTLGGAYLAEMFDSNHLPPEVFIGNGESHNGSIACEQCIGLRQKSIPTLLHFIPEVSYLFWYLVLKIIINNYTIISLLIFVFLVIVFLFFSYIQNPTQAATNIGMSTQTSEVTPQSNIINITKFDNSTFTTSTPTINQTETSRRRREDITVAKNDYDSLSISAYDGYLDEKANYTAFVEVIVYGSVKGQFLAAYSSYLPPLYGGVDPKLVIVEDMTTLAVILQISLVLILVIIILLITLCVLHRYSKRVQQRGEEIITLRNSFRHLCQSLRGRHQLVAATPPDMPPIPKSELLQSYLERHRDSDYGFQHEFELLPDRFTDRTTRASEARENIYKNRYPDIKCYDQTRVRLAQMDGICGSDYINANFVLGYKERKKFICAQGPMENTVCDYWRMIWEQHLELVLMLTNLEEYSKTKCAKYWPDKGETKNFGDITVEHVGEYQYSDYVVRELKMTRTGERDTRKIVQYHFLVWKDFMAPEHPHAILRFVKRVNEAYSLEKGPILVHCSAGVGRTGTLVALDSLMQQLAEEGQVSIFNTVCDLRHQRNFLVQSLKQYIFIYRSLMEMGQYGDTEIAAPQLKAAVEKLRQRENGKEKCRMEEEYDKITAVLEDRKSFSVGGGEENRNKNRSELVIPYDRNRVILTPIPGKEHSTYINASFIEGYDNSESFIITQDPLESTIADFWRMISEQCISTIVMLSDLAEGPRKCPRYWPDDEVSYDHIRVRYIQSESCPYFTRRELCVSNTKVDENIVVTQYQYHGWPTVEGEVPEVTRGLIELIDQTQTNNTESSGPLAIHCNHGSDRSSMFVILSILVQQLRIEKRIDIFTTVKKLRSQRHGMISTFPQYEFLHRGIVNYLDLHNLGEGNELES</sequence>
<dbReference type="InterPro" id="IPR007110">
    <property type="entry name" value="Ig-like_dom"/>
</dbReference>
<feature type="transmembrane region" description="Helical" evidence="12">
    <location>
        <begin position="683"/>
        <end position="704"/>
    </location>
</feature>
<dbReference type="CTD" id="39443"/>
<dbReference type="InterPro" id="IPR036116">
    <property type="entry name" value="FN3_sf"/>
</dbReference>
<keyword evidence="3 12" id="KW-0812">Transmembrane</keyword>
<evidence type="ECO:0000256" key="13">
    <source>
        <dbReference type="SAM" id="SignalP"/>
    </source>
</evidence>
<feature type="domain" description="Tyrosine-protein phosphatase" evidence="14">
    <location>
        <begin position="918"/>
        <end position="1175"/>
    </location>
</feature>
<dbReference type="InterPro" id="IPR013783">
    <property type="entry name" value="Ig-like_fold"/>
</dbReference>
<dbReference type="PANTHER" id="PTHR19134:SF495">
    <property type="entry name" value="TYROSINE-PROTEIN PHOSPHATASE 69D"/>
    <property type="match status" value="1"/>
</dbReference>
<accession>A0AAJ6YNT0</accession>
<evidence type="ECO:0000256" key="8">
    <source>
        <dbReference type="ARBA" id="ARBA00023136"/>
    </source>
</evidence>
<dbReference type="SMART" id="SM00408">
    <property type="entry name" value="IGc2"/>
    <property type="match status" value="2"/>
</dbReference>
<feature type="domain" description="Tyrosine-protein phosphatase" evidence="14">
    <location>
        <begin position="1207"/>
        <end position="1464"/>
    </location>
</feature>
<dbReference type="CDD" id="cd00063">
    <property type="entry name" value="FN3"/>
    <property type="match status" value="3"/>
</dbReference>
<organism evidence="18 19">
    <name type="scientific">Ceratosolen solmsi marchali</name>
    <dbReference type="NCBI Taxonomy" id="326594"/>
    <lineage>
        <taxon>Eukaryota</taxon>
        <taxon>Metazoa</taxon>
        <taxon>Ecdysozoa</taxon>
        <taxon>Arthropoda</taxon>
        <taxon>Hexapoda</taxon>
        <taxon>Insecta</taxon>
        <taxon>Pterygota</taxon>
        <taxon>Neoptera</taxon>
        <taxon>Endopterygota</taxon>
        <taxon>Hymenoptera</taxon>
        <taxon>Apocrita</taxon>
        <taxon>Proctotrupomorpha</taxon>
        <taxon>Chalcidoidea</taxon>
        <taxon>Agaonidae</taxon>
        <taxon>Agaoninae</taxon>
        <taxon>Ceratosolen</taxon>
    </lineage>
</organism>
<reference evidence="19" key="1">
    <citation type="submission" date="2025-08" db="UniProtKB">
        <authorList>
            <consortium name="RefSeq"/>
        </authorList>
    </citation>
    <scope>IDENTIFICATION</scope>
</reference>
<dbReference type="PROSITE" id="PS50055">
    <property type="entry name" value="TYR_PHOSPHATASE_PTP"/>
    <property type="match status" value="2"/>
</dbReference>
<dbReference type="InterPro" id="IPR029021">
    <property type="entry name" value="Prot-tyrosine_phosphatase-like"/>
</dbReference>
<gene>
    <name evidence="19" type="primary">LOC105365064</name>
</gene>
<dbReference type="InterPro" id="IPR003598">
    <property type="entry name" value="Ig_sub2"/>
</dbReference>
<evidence type="ECO:0000256" key="3">
    <source>
        <dbReference type="ARBA" id="ARBA00022692"/>
    </source>
</evidence>
<feature type="domain" description="Tyrosine specific protein phosphatases" evidence="15">
    <location>
        <begin position="1095"/>
        <end position="1166"/>
    </location>
</feature>
<dbReference type="CDD" id="cd00096">
    <property type="entry name" value="Ig"/>
    <property type="match status" value="2"/>
</dbReference>
<evidence type="ECO:0000256" key="7">
    <source>
        <dbReference type="ARBA" id="ARBA00022989"/>
    </source>
</evidence>
<dbReference type="EC" id="3.1.3.48" evidence="2"/>
<protein>
    <recommendedName>
        <fullName evidence="2">protein-tyrosine-phosphatase</fullName>
        <ecNumber evidence="2">3.1.3.48</ecNumber>
    </recommendedName>
</protein>
<dbReference type="SMART" id="SM00404">
    <property type="entry name" value="PTPc_motif"/>
    <property type="match status" value="2"/>
</dbReference>
<feature type="domain" description="Ig-like" evidence="16">
    <location>
        <begin position="42"/>
        <end position="130"/>
    </location>
</feature>
<dbReference type="PROSITE" id="PS50853">
    <property type="entry name" value="FN3"/>
    <property type="match status" value="3"/>
</dbReference>
<dbReference type="PROSITE" id="PS50835">
    <property type="entry name" value="IG_LIKE"/>
    <property type="match status" value="2"/>
</dbReference>
<dbReference type="InterPro" id="IPR016130">
    <property type="entry name" value="Tyr_Pase_AS"/>
</dbReference>
<keyword evidence="8 12" id="KW-0472">Membrane</keyword>
<dbReference type="PANTHER" id="PTHR19134">
    <property type="entry name" value="RECEPTOR-TYPE TYROSINE-PROTEIN PHOSPHATASE"/>
    <property type="match status" value="1"/>
</dbReference>
<feature type="domain" description="Fibronectin type-III" evidence="17">
    <location>
        <begin position="330"/>
        <end position="426"/>
    </location>
</feature>
<dbReference type="FunFam" id="3.90.190.10:FF:000102">
    <property type="entry name" value="Receptor-type tyrosine-protein phosphatase"/>
    <property type="match status" value="1"/>
</dbReference>
<keyword evidence="9" id="KW-1015">Disulfide bond</keyword>
<feature type="chain" id="PRO_5042564771" description="protein-tyrosine-phosphatase" evidence="13">
    <location>
        <begin position="28"/>
        <end position="1478"/>
    </location>
</feature>
<dbReference type="PROSITE" id="PS00383">
    <property type="entry name" value="TYR_PHOSPHATASE_1"/>
    <property type="match status" value="2"/>
</dbReference>
<dbReference type="GO" id="GO:0009653">
    <property type="term" value="P:anatomical structure morphogenesis"/>
    <property type="evidence" value="ECO:0007669"/>
    <property type="project" value="UniProtKB-ARBA"/>
</dbReference>
<feature type="domain" description="Fibronectin type-III" evidence="17">
    <location>
        <begin position="233"/>
        <end position="328"/>
    </location>
</feature>
<keyword evidence="10" id="KW-0393">Immunoglobulin domain</keyword>
<keyword evidence="18" id="KW-1185">Reference proteome</keyword>
<feature type="transmembrane region" description="Helical" evidence="12">
    <location>
        <begin position="829"/>
        <end position="853"/>
    </location>
</feature>
<dbReference type="InterPro" id="IPR003595">
    <property type="entry name" value="Tyr_Pase_cat"/>
</dbReference>
<dbReference type="GeneID" id="105365064"/>
<dbReference type="InterPro" id="IPR050348">
    <property type="entry name" value="Protein-Tyr_Phosphatase"/>
</dbReference>
<dbReference type="KEGG" id="csol:105365064"/>
<feature type="domain" description="Ig-like" evidence="16">
    <location>
        <begin position="134"/>
        <end position="228"/>
    </location>
</feature>
<dbReference type="InterPro" id="IPR036179">
    <property type="entry name" value="Ig-like_dom_sf"/>
</dbReference>
<evidence type="ECO:0000259" key="16">
    <source>
        <dbReference type="PROSITE" id="PS50835"/>
    </source>
</evidence>
<dbReference type="Pfam" id="PF00102">
    <property type="entry name" value="Y_phosphatase"/>
    <property type="match status" value="2"/>
</dbReference>
<keyword evidence="5" id="KW-0378">Hydrolase</keyword>
<evidence type="ECO:0000256" key="4">
    <source>
        <dbReference type="ARBA" id="ARBA00022729"/>
    </source>
</evidence>
<evidence type="ECO:0000256" key="9">
    <source>
        <dbReference type="ARBA" id="ARBA00023157"/>
    </source>
</evidence>
<dbReference type="Gene3D" id="2.60.40.10">
    <property type="entry name" value="Immunoglobulins"/>
    <property type="match status" value="5"/>
</dbReference>
<dbReference type="SUPFAM" id="SSF48726">
    <property type="entry name" value="Immunoglobulin"/>
    <property type="match status" value="2"/>
</dbReference>
<evidence type="ECO:0000256" key="2">
    <source>
        <dbReference type="ARBA" id="ARBA00013064"/>
    </source>
</evidence>
<dbReference type="SUPFAM" id="SSF52799">
    <property type="entry name" value="(Phosphotyrosine protein) phosphatases II"/>
    <property type="match status" value="2"/>
</dbReference>
<dbReference type="GO" id="GO:0048666">
    <property type="term" value="P:neuron development"/>
    <property type="evidence" value="ECO:0007669"/>
    <property type="project" value="UniProtKB-ARBA"/>
</dbReference>
<comment type="subcellular location">
    <subcellularLocation>
        <location evidence="1">Membrane</location>
        <topology evidence="1">Single-pass membrane protein</topology>
    </subcellularLocation>
</comment>
<dbReference type="RefSeq" id="XP_011501447.1">
    <property type="nucleotide sequence ID" value="XM_011503145.1"/>
</dbReference>
<dbReference type="SMART" id="SM00194">
    <property type="entry name" value="PTPc"/>
    <property type="match status" value="2"/>
</dbReference>
<dbReference type="SMART" id="SM00409">
    <property type="entry name" value="IG"/>
    <property type="match status" value="2"/>
</dbReference>
<dbReference type="CDD" id="cd00047">
    <property type="entry name" value="PTPc"/>
    <property type="match status" value="2"/>
</dbReference>